<dbReference type="OrthoDB" id="10042161at2759"/>
<comment type="similarity">
    <text evidence="2">Belongs to the CD225/Dispanin family.</text>
</comment>
<proteinExistence type="inferred from homology"/>
<organism evidence="13 15">
    <name type="scientific">Rotaria sordida</name>
    <dbReference type="NCBI Taxonomy" id="392033"/>
    <lineage>
        <taxon>Eukaryota</taxon>
        <taxon>Metazoa</taxon>
        <taxon>Spiralia</taxon>
        <taxon>Gnathifera</taxon>
        <taxon>Rotifera</taxon>
        <taxon>Eurotatoria</taxon>
        <taxon>Bdelloidea</taxon>
        <taxon>Philodinida</taxon>
        <taxon>Philodinidae</taxon>
        <taxon>Rotaria</taxon>
    </lineage>
</organism>
<accession>A0A819CP97</accession>
<comment type="subcellular location">
    <subcellularLocation>
        <location evidence="1">Membrane</location>
    </subcellularLocation>
</comment>
<dbReference type="InterPro" id="IPR051517">
    <property type="entry name" value="IFITM_antiviral_protein"/>
</dbReference>
<dbReference type="PANTHER" id="PTHR13999:SF10">
    <property type="entry name" value="INTERFERON-INDUCED TRANSMEMBRANE PROTEIN 5"/>
    <property type="match status" value="1"/>
</dbReference>
<sequence>MSVEKDSLPSPPPPYPYPYPSATSVQPLLITVDTSYINDYLPWSIVNLLCGWGFFGIIPLVFSIICRNDKSVNNLSGAQTMSKLALVFNILITIGGIIGWAIFIILIPHYISTLHPF</sequence>
<dbReference type="Proteomes" id="UP000663836">
    <property type="component" value="Unassembled WGS sequence"/>
</dbReference>
<dbReference type="Proteomes" id="UP000663889">
    <property type="component" value="Unassembled WGS sequence"/>
</dbReference>
<dbReference type="Proteomes" id="UP000663864">
    <property type="component" value="Unassembled WGS sequence"/>
</dbReference>
<dbReference type="Pfam" id="PF04505">
    <property type="entry name" value="CD225"/>
    <property type="match status" value="1"/>
</dbReference>
<gene>
    <name evidence="12" type="ORF">FNK824_LOCUS11034</name>
    <name evidence="13" type="ORF">JBS370_LOCUS16328</name>
    <name evidence="10" type="ORF">JXQ802_LOCUS23254</name>
    <name evidence="14" type="ORF">OTI717_LOCUS28359</name>
    <name evidence="7" type="ORF">PYM288_LOCUS11474</name>
    <name evidence="9" type="ORF">RFH988_LOCUS20769</name>
    <name evidence="8" type="ORF">SEV965_LOCUS13407</name>
    <name evidence="11" type="ORF">ZHD862_LOCUS24368</name>
</gene>
<evidence type="ECO:0000313" key="15">
    <source>
        <dbReference type="Proteomes" id="UP000663836"/>
    </source>
</evidence>
<dbReference type="EMBL" id="CAJNOL010000726">
    <property type="protein sequence ID" value="CAF1179373.1"/>
    <property type="molecule type" value="Genomic_DNA"/>
</dbReference>
<evidence type="ECO:0000256" key="4">
    <source>
        <dbReference type="ARBA" id="ARBA00022989"/>
    </source>
</evidence>
<evidence type="ECO:0000313" key="8">
    <source>
        <dbReference type="EMBL" id="CAF1052372.1"/>
    </source>
</evidence>
<name>A0A819CP97_9BILA</name>
<dbReference type="Proteomes" id="UP000663854">
    <property type="component" value="Unassembled WGS sequence"/>
</dbReference>
<dbReference type="EMBL" id="CAJNOH010000194">
    <property type="protein sequence ID" value="CAF0938846.1"/>
    <property type="molecule type" value="Genomic_DNA"/>
</dbReference>
<evidence type="ECO:0000313" key="9">
    <source>
        <dbReference type="EMBL" id="CAF1129101.1"/>
    </source>
</evidence>
<reference evidence="13" key="1">
    <citation type="submission" date="2021-02" db="EMBL/GenBank/DDBJ databases">
        <authorList>
            <person name="Nowell W R."/>
        </authorList>
    </citation>
    <scope>NUCLEOTIDE SEQUENCE</scope>
</reference>
<dbReference type="Proteomes" id="UP000663823">
    <property type="component" value="Unassembled WGS sequence"/>
</dbReference>
<dbReference type="AlphaFoldDB" id="A0A819CP97"/>
<dbReference type="Proteomes" id="UP000663870">
    <property type="component" value="Unassembled WGS sequence"/>
</dbReference>
<dbReference type="Proteomes" id="UP000663882">
    <property type="component" value="Unassembled WGS sequence"/>
</dbReference>
<evidence type="ECO:0000313" key="7">
    <source>
        <dbReference type="EMBL" id="CAF0938846.1"/>
    </source>
</evidence>
<evidence type="ECO:0000313" key="12">
    <source>
        <dbReference type="EMBL" id="CAF3730011.1"/>
    </source>
</evidence>
<protein>
    <submittedName>
        <fullName evidence="13">Uncharacterized protein</fullName>
    </submittedName>
</protein>
<comment type="caution">
    <text evidence="13">The sequence shown here is derived from an EMBL/GenBank/DDBJ whole genome shotgun (WGS) entry which is preliminary data.</text>
</comment>
<keyword evidence="3 6" id="KW-0812">Transmembrane</keyword>
<dbReference type="InterPro" id="IPR007593">
    <property type="entry name" value="CD225/Dispanin_fam"/>
</dbReference>
<evidence type="ECO:0000313" key="13">
    <source>
        <dbReference type="EMBL" id="CAF3818834.1"/>
    </source>
</evidence>
<keyword evidence="5 6" id="KW-0472">Membrane</keyword>
<dbReference type="Proteomes" id="UP000663874">
    <property type="component" value="Unassembled WGS sequence"/>
</dbReference>
<keyword evidence="16" id="KW-1185">Reference proteome</keyword>
<keyword evidence="4 6" id="KW-1133">Transmembrane helix</keyword>
<evidence type="ECO:0000256" key="2">
    <source>
        <dbReference type="ARBA" id="ARBA00006843"/>
    </source>
</evidence>
<evidence type="ECO:0000256" key="1">
    <source>
        <dbReference type="ARBA" id="ARBA00004370"/>
    </source>
</evidence>
<dbReference type="EMBL" id="CAJNOO010001289">
    <property type="protein sequence ID" value="CAF1129101.1"/>
    <property type="molecule type" value="Genomic_DNA"/>
</dbReference>
<dbReference type="PANTHER" id="PTHR13999">
    <property type="entry name" value="INTERFERON INDUCIBLE TRANSMEMBRANE PROTEIN"/>
    <property type="match status" value="1"/>
</dbReference>
<evidence type="ECO:0000256" key="3">
    <source>
        <dbReference type="ARBA" id="ARBA00022692"/>
    </source>
</evidence>
<dbReference type="EMBL" id="CAJOBD010001632">
    <property type="protein sequence ID" value="CAF3818834.1"/>
    <property type="molecule type" value="Genomic_DNA"/>
</dbReference>
<evidence type="ECO:0000256" key="6">
    <source>
        <dbReference type="SAM" id="Phobius"/>
    </source>
</evidence>
<dbReference type="EMBL" id="CAJNOT010001652">
    <property type="protein sequence ID" value="CAF1231016.1"/>
    <property type="molecule type" value="Genomic_DNA"/>
</dbReference>
<evidence type="ECO:0000313" key="16">
    <source>
        <dbReference type="Proteomes" id="UP000663870"/>
    </source>
</evidence>
<feature type="transmembrane region" description="Helical" evidence="6">
    <location>
        <begin position="86"/>
        <end position="111"/>
    </location>
</feature>
<evidence type="ECO:0000313" key="14">
    <source>
        <dbReference type="EMBL" id="CAF3988785.1"/>
    </source>
</evidence>
<evidence type="ECO:0000256" key="5">
    <source>
        <dbReference type="ARBA" id="ARBA00023136"/>
    </source>
</evidence>
<evidence type="ECO:0000313" key="11">
    <source>
        <dbReference type="EMBL" id="CAF1231016.1"/>
    </source>
</evidence>
<dbReference type="GO" id="GO:0005886">
    <property type="term" value="C:plasma membrane"/>
    <property type="evidence" value="ECO:0007669"/>
    <property type="project" value="TreeGrafter"/>
</dbReference>
<dbReference type="EMBL" id="CAJOBE010001280">
    <property type="protein sequence ID" value="CAF3730011.1"/>
    <property type="molecule type" value="Genomic_DNA"/>
</dbReference>
<evidence type="ECO:0000313" key="10">
    <source>
        <dbReference type="EMBL" id="CAF1179373.1"/>
    </source>
</evidence>
<dbReference type="EMBL" id="CAJNOU010000632">
    <property type="protein sequence ID" value="CAF1052372.1"/>
    <property type="molecule type" value="Genomic_DNA"/>
</dbReference>
<feature type="transmembrane region" description="Helical" evidence="6">
    <location>
        <begin position="45"/>
        <end position="65"/>
    </location>
</feature>
<dbReference type="EMBL" id="CAJOAX010006697">
    <property type="protein sequence ID" value="CAF3988785.1"/>
    <property type="molecule type" value="Genomic_DNA"/>
</dbReference>